<dbReference type="AlphaFoldDB" id="A0A916QZZ9"/>
<comment type="caution">
    <text evidence="2">The sequence shown here is derived from an EMBL/GenBank/DDBJ whole genome shotgun (WGS) entry which is preliminary data.</text>
</comment>
<protein>
    <recommendedName>
        <fullName evidence="4">DUF2946 domain-containing protein</fullName>
    </recommendedName>
</protein>
<keyword evidence="3" id="KW-1185">Reference proteome</keyword>
<reference evidence="2" key="1">
    <citation type="journal article" date="2014" name="Int. J. Syst. Evol. Microbiol.">
        <title>Complete genome sequence of Corynebacterium casei LMG S-19264T (=DSM 44701T), isolated from a smear-ripened cheese.</title>
        <authorList>
            <consortium name="US DOE Joint Genome Institute (JGI-PGF)"/>
            <person name="Walter F."/>
            <person name="Albersmeier A."/>
            <person name="Kalinowski J."/>
            <person name="Ruckert C."/>
        </authorList>
    </citation>
    <scope>NUCLEOTIDE SEQUENCE</scope>
    <source>
        <strain evidence="2">CGMCC 1.15880</strain>
    </source>
</reference>
<name>A0A916QZZ9_9RHOB</name>
<feature type="signal peptide" evidence="1">
    <location>
        <begin position="1"/>
        <end position="26"/>
    </location>
</feature>
<reference evidence="2" key="2">
    <citation type="submission" date="2020-09" db="EMBL/GenBank/DDBJ databases">
        <authorList>
            <person name="Sun Q."/>
            <person name="Zhou Y."/>
        </authorList>
    </citation>
    <scope>NUCLEOTIDE SEQUENCE</scope>
    <source>
        <strain evidence="2">CGMCC 1.15880</strain>
    </source>
</reference>
<dbReference type="Proteomes" id="UP000628017">
    <property type="component" value="Unassembled WGS sequence"/>
</dbReference>
<feature type="chain" id="PRO_5037272092" description="DUF2946 domain-containing protein" evidence="1">
    <location>
        <begin position="27"/>
        <end position="113"/>
    </location>
</feature>
<proteinExistence type="predicted"/>
<evidence type="ECO:0000313" key="2">
    <source>
        <dbReference type="EMBL" id="GGA27190.1"/>
    </source>
</evidence>
<evidence type="ECO:0000256" key="1">
    <source>
        <dbReference type="SAM" id="SignalP"/>
    </source>
</evidence>
<dbReference type="EMBL" id="BMKA01000004">
    <property type="protein sequence ID" value="GGA27190.1"/>
    <property type="molecule type" value="Genomic_DNA"/>
</dbReference>
<keyword evidence="1" id="KW-0732">Signal</keyword>
<evidence type="ECO:0000313" key="3">
    <source>
        <dbReference type="Proteomes" id="UP000628017"/>
    </source>
</evidence>
<sequence length="113" mass="11948">MTYSLLACCAAVMIALAGITSATVMAPERGEVDKLETAFAFGLTGADFCEGGTAGHKHECPFCLTVSKAPTIRPVETLSILLPFDGWRALAGLTRHTQAEQPHYAVRAPPTLS</sequence>
<evidence type="ECO:0008006" key="4">
    <source>
        <dbReference type="Google" id="ProtNLM"/>
    </source>
</evidence>
<gene>
    <name evidence="2" type="ORF">GCM10011498_30270</name>
</gene>
<organism evidence="2 3">
    <name type="scientific">Neptunicoccus cionae</name>
    <dbReference type="NCBI Taxonomy" id="2035344"/>
    <lineage>
        <taxon>Bacteria</taxon>
        <taxon>Pseudomonadati</taxon>
        <taxon>Pseudomonadota</taxon>
        <taxon>Alphaproteobacteria</taxon>
        <taxon>Rhodobacterales</taxon>
        <taxon>Paracoccaceae</taxon>
        <taxon>Neptunicoccus</taxon>
    </lineage>
</organism>
<accession>A0A916QZZ9</accession>